<sequence length="106" mass="12428">MKIFLVQTCPSIAELQEMNRSFSRRSCLCRCNRLLVMTDKSKITLRWEFENASQLTPGTMESAVLNERGFEWLILPRPSVTGLTEFYLVCENKLRCWRCKANLEFV</sequence>
<dbReference type="Proteomes" id="UP001328107">
    <property type="component" value="Unassembled WGS sequence"/>
</dbReference>
<accession>A0AAN5I7E1</accession>
<evidence type="ECO:0000313" key="2">
    <source>
        <dbReference type="Proteomes" id="UP001328107"/>
    </source>
</evidence>
<reference evidence="2" key="1">
    <citation type="submission" date="2022-10" db="EMBL/GenBank/DDBJ databases">
        <title>Genome assembly of Pristionchus species.</title>
        <authorList>
            <person name="Yoshida K."/>
            <person name="Sommer R.J."/>
        </authorList>
    </citation>
    <scope>NUCLEOTIDE SEQUENCE [LARGE SCALE GENOMIC DNA]</scope>
    <source>
        <strain evidence="2">RS5460</strain>
    </source>
</reference>
<proteinExistence type="predicted"/>
<protein>
    <submittedName>
        <fullName evidence="1">Uncharacterized protein</fullName>
    </submittedName>
</protein>
<evidence type="ECO:0000313" key="1">
    <source>
        <dbReference type="EMBL" id="GMR55302.1"/>
    </source>
</evidence>
<dbReference type="EMBL" id="BTRK01000005">
    <property type="protein sequence ID" value="GMR55302.1"/>
    <property type="molecule type" value="Genomic_DNA"/>
</dbReference>
<organism evidence="1 2">
    <name type="scientific">Pristionchus mayeri</name>
    <dbReference type="NCBI Taxonomy" id="1317129"/>
    <lineage>
        <taxon>Eukaryota</taxon>
        <taxon>Metazoa</taxon>
        <taxon>Ecdysozoa</taxon>
        <taxon>Nematoda</taxon>
        <taxon>Chromadorea</taxon>
        <taxon>Rhabditida</taxon>
        <taxon>Rhabditina</taxon>
        <taxon>Diplogasteromorpha</taxon>
        <taxon>Diplogasteroidea</taxon>
        <taxon>Neodiplogasteridae</taxon>
        <taxon>Pristionchus</taxon>
    </lineage>
</organism>
<gene>
    <name evidence="1" type="ORF">PMAYCL1PPCAC_25497</name>
</gene>
<name>A0AAN5I7E1_9BILA</name>
<keyword evidence="2" id="KW-1185">Reference proteome</keyword>
<comment type="caution">
    <text evidence="1">The sequence shown here is derived from an EMBL/GenBank/DDBJ whole genome shotgun (WGS) entry which is preliminary data.</text>
</comment>
<feature type="non-terminal residue" evidence="1">
    <location>
        <position position="106"/>
    </location>
</feature>
<dbReference type="AlphaFoldDB" id="A0AAN5I7E1"/>